<keyword evidence="3" id="KW-1185">Reference proteome</keyword>
<feature type="transmembrane region" description="Helical" evidence="1">
    <location>
        <begin position="16"/>
        <end position="38"/>
    </location>
</feature>
<evidence type="ECO:0000313" key="2">
    <source>
        <dbReference type="EMBL" id="KAE8157982.1"/>
    </source>
</evidence>
<dbReference type="EMBL" id="ML738707">
    <property type="protein sequence ID" value="KAE8157982.1"/>
    <property type="molecule type" value="Genomic_DNA"/>
</dbReference>
<dbReference type="Proteomes" id="UP000326950">
    <property type="component" value="Unassembled WGS sequence"/>
</dbReference>
<evidence type="ECO:0000256" key="1">
    <source>
        <dbReference type="SAM" id="Phobius"/>
    </source>
</evidence>
<keyword evidence="1" id="KW-0812">Transmembrane</keyword>
<keyword evidence="1" id="KW-0472">Membrane</keyword>
<keyword evidence="1" id="KW-1133">Transmembrane helix</keyword>
<accession>A0A5N6UH92</accession>
<proteinExistence type="predicted"/>
<sequence>MVVCYREIRLYLSRTNYMCAIFGTMKVMGLFILFHQLYTPECLLWFLRSEIDAGGLYMCKIRKCTL</sequence>
<gene>
    <name evidence="2" type="ORF">BDV40DRAFT_276881</name>
</gene>
<evidence type="ECO:0000313" key="3">
    <source>
        <dbReference type="Proteomes" id="UP000326950"/>
    </source>
</evidence>
<name>A0A5N6UH92_ASPTM</name>
<reference evidence="2 3" key="1">
    <citation type="submission" date="2019-04" db="EMBL/GenBank/DDBJ databases">
        <title>Friends and foes A comparative genomics study of 23 Aspergillus species from section Flavi.</title>
        <authorList>
            <consortium name="DOE Joint Genome Institute"/>
            <person name="Kjaerbolling I."/>
            <person name="Vesth T."/>
            <person name="Frisvad J.C."/>
            <person name="Nybo J.L."/>
            <person name="Theobald S."/>
            <person name="Kildgaard S."/>
            <person name="Isbrandt T."/>
            <person name="Kuo A."/>
            <person name="Sato A."/>
            <person name="Lyhne E.K."/>
            <person name="Kogle M.E."/>
            <person name="Wiebenga A."/>
            <person name="Kun R.S."/>
            <person name="Lubbers R.J."/>
            <person name="Makela M.R."/>
            <person name="Barry K."/>
            <person name="Chovatia M."/>
            <person name="Clum A."/>
            <person name="Daum C."/>
            <person name="Haridas S."/>
            <person name="He G."/>
            <person name="LaButti K."/>
            <person name="Lipzen A."/>
            <person name="Mondo S."/>
            <person name="Riley R."/>
            <person name="Salamov A."/>
            <person name="Simmons B.A."/>
            <person name="Magnuson J.K."/>
            <person name="Henrissat B."/>
            <person name="Mortensen U.H."/>
            <person name="Larsen T.O."/>
            <person name="Devries R.P."/>
            <person name="Grigoriev I.V."/>
            <person name="Machida M."/>
            <person name="Baker S.E."/>
            <person name="Andersen M.R."/>
        </authorList>
    </citation>
    <scope>NUCLEOTIDE SEQUENCE [LARGE SCALE GENOMIC DNA]</scope>
    <source>
        <strain evidence="2 3">CBS 117626</strain>
    </source>
</reference>
<protein>
    <submittedName>
        <fullName evidence="2">Uncharacterized protein</fullName>
    </submittedName>
</protein>
<organism evidence="2 3">
    <name type="scientific">Aspergillus tamarii</name>
    <dbReference type="NCBI Taxonomy" id="41984"/>
    <lineage>
        <taxon>Eukaryota</taxon>
        <taxon>Fungi</taxon>
        <taxon>Dikarya</taxon>
        <taxon>Ascomycota</taxon>
        <taxon>Pezizomycotina</taxon>
        <taxon>Eurotiomycetes</taxon>
        <taxon>Eurotiomycetidae</taxon>
        <taxon>Eurotiales</taxon>
        <taxon>Aspergillaceae</taxon>
        <taxon>Aspergillus</taxon>
        <taxon>Aspergillus subgen. Circumdati</taxon>
    </lineage>
</organism>
<dbReference type="AlphaFoldDB" id="A0A5N6UH92"/>